<proteinExistence type="predicted"/>
<organism evidence="1 2">
    <name type="scientific">Almyronema epifaneia S1</name>
    <dbReference type="NCBI Taxonomy" id="2991925"/>
    <lineage>
        <taxon>Bacteria</taxon>
        <taxon>Bacillati</taxon>
        <taxon>Cyanobacteriota</taxon>
        <taxon>Cyanophyceae</taxon>
        <taxon>Nodosilineales</taxon>
        <taxon>Nodosilineaceae</taxon>
        <taxon>Almyronema</taxon>
        <taxon>Almyronema epifaneia</taxon>
    </lineage>
</organism>
<comment type="caution">
    <text evidence="1">The sequence shown here is derived from an EMBL/GenBank/DDBJ whole genome shotgun (WGS) entry which is preliminary data.</text>
</comment>
<name>A0ABW6IH04_9CYAN</name>
<reference evidence="1 2" key="1">
    <citation type="submission" date="2024-10" db="EMBL/GenBank/DDBJ databases">
        <authorList>
            <person name="Ratan Roy A."/>
            <person name="Morales Sandoval P.H."/>
            <person name="De Los Santos Villalobos S."/>
            <person name="Chakraborty S."/>
            <person name="Mukherjee J."/>
        </authorList>
    </citation>
    <scope>NUCLEOTIDE SEQUENCE [LARGE SCALE GENOMIC DNA]</scope>
    <source>
        <strain evidence="1 2">S1</strain>
    </source>
</reference>
<sequence>MPYSVTYDSENCFILTTLWGAIDQSIVDDSRFDVARLAKQHNCFAVIADLREATSAVSTMEIYKLPQTTSAQISAAGMPIRRFKRALVVAQDLLDDPVFFETVSQNHGQNVRIFHTLEEAKKWLSVA</sequence>
<dbReference type="EMBL" id="JBHZOL010000087">
    <property type="protein sequence ID" value="MFE4107496.1"/>
    <property type="molecule type" value="Genomic_DNA"/>
</dbReference>
<keyword evidence="2" id="KW-1185">Reference proteome</keyword>
<dbReference type="RefSeq" id="WP_377966264.1">
    <property type="nucleotide sequence ID" value="NZ_JBHZOL010000087.1"/>
</dbReference>
<evidence type="ECO:0008006" key="3">
    <source>
        <dbReference type="Google" id="ProtNLM"/>
    </source>
</evidence>
<evidence type="ECO:0000313" key="1">
    <source>
        <dbReference type="EMBL" id="MFE4107496.1"/>
    </source>
</evidence>
<dbReference type="Proteomes" id="UP001600165">
    <property type="component" value="Unassembled WGS sequence"/>
</dbReference>
<gene>
    <name evidence="1" type="ORF">ACFVKH_14480</name>
</gene>
<accession>A0ABW6IH04</accession>
<evidence type="ECO:0000313" key="2">
    <source>
        <dbReference type="Proteomes" id="UP001600165"/>
    </source>
</evidence>
<protein>
    <recommendedName>
        <fullName evidence="3">DUF4180 domain-containing protein</fullName>
    </recommendedName>
</protein>